<reference evidence="11" key="1">
    <citation type="submission" date="2023-03" db="EMBL/GenBank/DDBJ databases">
        <title>Electrophorus voltai genome.</title>
        <authorList>
            <person name="Bian C."/>
        </authorList>
    </citation>
    <scope>NUCLEOTIDE SEQUENCE</scope>
    <source>
        <strain evidence="11">CB-2022</strain>
        <tissue evidence="11">Muscle</tissue>
    </source>
</reference>
<dbReference type="AlphaFoldDB" id="A0AAD9E3Q9"/>
<dbReference type="GO" id="GO:0005737">
    <property type="term" value="C:cytoplasm"/>
    <property type="evidence" value="ECO:0007669"/>
    <property type="project" value="UniProtKB-SubCell"/>
</dbReference>
<keyword evidence="12" id="KW-1185">Reference proteome</keyword>
<dbReference type="InterPro" id="IPR041966">
    <property type="entry name" value="LOTUS-like"/>
</dbReference>
<comment type="caution">
    <text evidence="11">The sequence shown here is derived from an EMBL/GenBank/DDBJ whole genome shotgun (WGS) entry which is preliminary data.</text>
</comment>
<feature type="domain" description="HTH OST-type" evidence="10">
    <location>
        <begin position="6"/>
        <end position="79"/>
    </location>
</feature>
<gene>
    <name evidence="11" type="ORF">P4O66_013120</name>
</gene>
<feature type="region of interest" description="Disordered" evidence="9">
    <location>
        <begin position="844"/>
        <end position="869"/>
    </location>
</feature>
<dbReference type="SUPFAM" id="SSF63748">
    <property type="entry name" value="Tudor/PWWP/MBT"/>
    <property type="match status" value="1"/>
</dbReference>
<keyword evidence="4" id="KW-0217">Developmental protein</keyword>
<dbReference type="CDD" id="cd09975">
    <property type="entry name" value="LOTUS_2_TDRD5"/>
    <property type="match status" value="1"/>
</dbReference>
<dbReference type="EMBL" id="JAROKS010000002">
    <property type="protein sequence ID" value="KAK1806085.1"/>
    <property type="molecule type" value="Genomic_DNA"/>
</dbReference>
<feature type="domain" description="HTH OST-type" evidence="10">
    <location>
        <begin position="297"/>
        <end position="374"/>
    </location>
</feature>
<dbReference type="PROSITE" id="PS51644">
    <property type="entry name" value="HTH_OST"/>
    <property type="match status" value="3"/>
</dbReference>
<evidence type="ECO:0000256" key="6">
    <source>
        <dbReference type="ARBA" id="ARBA00022737"/>
    </source>
</evidence>
<dbReference type="InterPro" id="IPR002999">
    <property type="entry name" value="Tudor"/>
</dbReference>
<comment type="subcellular location">
    <subcellularLocation>
        <location evidence="1">Cytoplasm</location>
    </subcellularLocation>
</comment>
<evidence type="ECO:0000256" key="4">
    <source>
        <dbReference type="ARBA" id="ARBA00022473"/>
    </source>
</evidence>
<evidence type="ECO:0000256" key="1">
    <source>
        <dbReference type="ARBA" id="ARBA00004496"/>
    </source>
</evidence>
<feature type="compositionally biased region" description="Low complexity" evidence="9">
    <location>
        <begin position="860"/>
        <end position="869"/>
    </location>
</feature>
<sequence length="959" mass="105224">MAQDELLSGLKKDLRSLLVSAKRGLSPEQLRRDYLCMLGQAVPLRRLGFRSMLDMVKQMPDVVQLDYAVDGSVLLKAIGDETTKGIEELVSKQRDRKSRSSARKGASPSGYPSRQRPLALPRCGPAPPAIPAQLRSQLKRLLLHGPVGLSELEARYTACFGRPLQVTHYGFYSIAEMLAAASDLIAVRQSRTGSQLILKVAVRHRPTPATMPPTWPARISEFPANSVQREKSVVDNIKSPKNVSSPKQGAAVRAQQVEPIAPVPEPATQEQTFEKSVAKLEEDLRQRILENGDNSAVSPELKDKLRKACGVVAGHSRGLNIHDLPLEYKNMYGEDLPMAQCGFLSVTEMVSTLSDTFDLQPGLEQGAKHLLIMEVKHNGPDPAFSQSEGGPCAESLNPSSQGYYSTCSKSAWERNDEGNETTESSESNVEIRITNKTVHQMEPIFPVAVVGYVDAHAVPLDALRCQRLKPPTRRKEKELVPVLVEHTGSPGHFSVRFSVNQEAWTLENMMFEMRNCYTFPEVTERYRLPDAYVRPGQVCCVSPGYMWFYRVVIHQVLSTTQVEVYYVDFGDLATVDRSGLRFLKSCYAELPAQAVPSVLVGVKPLKGIWTKDATSTFRKLCYDRTLVAAIHSYQEDILQLFLCDTHTEEDLYIHRALQAEGHGTACSPASTPIFWQFNPVTLYLREGQLEEVNEHLTNRTPSADVPHDHGLDCWPRQLPTTVCSFLLVTYGTEHAGLPSSLLRAPCKSPGSSGSGMLTDAVEKLQLSRGTDDLLDLPELELIDADPVGLETGVSDGRLASQCRVTSSCCSPSIQVVTAGPCGSLMERQAAAFGYWDYGWTRRNGAGKGAPEPAREWQEESAAAGSASAASPVSLSAEGQLLSEHVQESARAQQPASSIHALSRDRASMCSENWSHRPPASFMFPSSFNSPGHRLGPDTLFFSRASPLGRGPAIRMAAGT</sequence>
<evidence type="ECO:0000256" key="8">
    <source>
        <dbReference type="ARBA" id="ARBA00022871"/>
    </source>
</evidence>
<feature type="region of interest" description="Disordered" evidence="9">
    <location>
        <begin position="89"/>
        <end position="126"/>
    </location>
</feature>
<evidence type="ECO:0000256" key="5">
    <source>
        <dbReference type="ARBA" id="ARBA00022490"/>
    </source>
</evidence>
<dbReference type="PANTHER" id="PTHR22948:SF19">
    <property type="entry name" value="TUDOR DOMAIN-CONTAINING PROTEIN 5"/>
    <property type="match status" value="1"/>
</dbReference>
<evidence type="ECO:0000256" key="2">
    <source>
        <dbReference type="ARBA" id="ARBA00010384"/>
    </source>
</evidence>
<dbReference type="InterPro" id="IPR035437">
    <property type="entry name" value="SNase_OB-fold_sf"/>
</dbReference>
<feature type="region of interest" description="Disordered" evidence="9">
    <location>
        <begin position="883"/>
        <end position="902"/>
    </location>
</feature>
<evidence type="ECO:0000256" key="9">
    <source>
        <dbReference type="SAM" id="MobiDB-lite"/>
    </source>
</evidence>
<evidence type="ECO:0000256" key="3">
    <source>
        <dbReference type="ARBA" id="ARBA00013420"/>
    </source>
</evidence>
<feature type="domain" description="HTH OST-type" evidence="10">
    <location>
        <begin position="126"/>
        <end position="202"/>
    </location>
</feature>
<proteinExistence type="inferred from homology"/>
<accession>A0AAD9E3Q9</accession>
<keyword evidence="5" id="KW-0963">Cytoplasm</keyword>
<dbReference type="GO" id="GO:0007283">
    <property type="term" value="P:spermatogenesis"/>
    <property type="evidence" value="ECO:0007669"/>
    <property type="project" value="UniProtKB-KW"/>
</dbReference>
<evidence type="ECO:0000313" key="11">
    <source>
        <dbReference type="EMBL" id="KAK1806085.1"/>
    </source>
</evidence>
<keyword evidence="6" id="KW-0677">Repeat</keyword>
<dbReference type="InterPro" id="IPR025605">
    <property type="entry name" value="OST-HTH/LOTUS_dom"/>
</dbReference>
<dbReference type="Proteomes" id="UP001239994">
    <property type="component" value="Unassembled WGS sequence"/>
</dbReference>
<protein>
    <recommendedName>
        <fullName evidence="3">Tudor domain-containing protein 5</fullName>
    </recommendedName>
</protein>
<keyword evidence="7" id="KW-0221">Differentiation</keyword>
<dbReference type="PANTHER" id="PTHR22948">
    <property type="entry name" value="TUDOR DOMAIN CONTAINING PROTEIN"/>
    <property type="match status" value="1"/>
</dbReference>
<dbReference type="InterPro" id="IPR037982">
    <property type="entry name" value="TDRD5_LOTUS_2"/>
</dbReference>
<dbReference type="Pfam" id="PF12872">
    <property type="entry name" value="OST-HTH"/>
    <property type="match status" value="3"/>
</dbReference>
<dbReference type="Gene3D" id="3.30.420.610">
    <property type="entry name" value="LOTUS domain-like"/>
    <property type="match status" value="3"/>
</dbReference>
<dbReference type="Gene3D" id="2.30.30.140">
    <property type="match status" value="1"/>
</dbReference>
<comment type="similarity">
    <text evidence="2">Belongs to the TDRD5 family.</text>
</comment>
<evidence type="ECO:0000256" key="7">
    <source>
        <dbReference type="ARBA" id="ARBA00022782"/>
    </source>
</evidence>
<keyword evidence="8" id="KW-0744">Spermatogenesis</keyword>
<dbReference type="GO" id="GO:0007281">
    <property type="term" value="P:germ cell development"/>
    <property type="evidence" value="ECO:0007669"/>
    <property type="project" value="InterPro"/>
</dbReference>
<organism evidence="11 12">
    <name type="scientific">Electrophorus voltai</name>
    <dbReference type="NCBI Taxonomy" id="2609070"/>
    <lineage>
        <taxon>Eukaryota</taxon>
        <taxon>Metazoa</taxon>
        <taxon>Chordata</taxon>
        <taxon>Craniata</taxon>
        <taxon>Vertebrata</taxon>
        <taxon>Euteleostomi</taxon>
        <taxon>Actinopterygii</taxon>
        <taxon>Neopterygii</taxon>
        <taxon>Teleostei</taxon>
        <taxon>Ostariophysi</taxon>
        <taxon>Gymnotiformes</taxon>
        <taxon>Gymnotoidei</taxon>
        <taxon>Gymnotidae</taxon>
        <taxon>Electrophorus</taxon>
    </lineage>
</organism>
<dbReference type="InterPro" id="IPR050621">
    <property type="entry name" value="Tudor_domain_containing"/>
</dbReference>
<evidence type="ECO:0000313" key="12">
    <source>
        <dbReference type="Proteomes" id="UP001239994"/>
    </source>
</evidence>
<evidence type="ECO:0000259" key="10">
    <source>
        <dbReference type="PROSITE" id="PS51644"/>
    </source>
</evidence>
<dbReference type="Gene3D" id="2.40.50.90">
    <property type="match status" value="1"/>
</dbReference>
<dbReference type="Pfam" id="PF00567">
    <property type="entry name" value="TUDOR"/>
    <property type="match status" value="1"/>
</dbReference>
<name>A0AAD9E3Q9_9TELE</name>